<dbReference type="SUPFAM" id="SSF51126">
    <property type="entry name" value="Pectin lyase-like"/>
    <property type="match status" value="1"/>
</dbReference>
<accession>A0A829YN48</accession>
<dbReference type="InterPro" id="IPR012334">
    <property type="entry name" value="Pectin_lyas_fold"/>
</dbReference>
<feature type="signal peptide" evidence="4">
    <location>
        <begin position="1"/>
        <end position="28"/>
    </location>
</feature>
<keyword evidence="3 4" id="KW-0732">Signal</keyword>
<dbReference type="InterPro" id="IPR011050">
    <property type="entry name" value="Pectin_lyase_fold/virulence"/>
</dbReference>
<feature type="chain" id="PRO_5032684642" description="Filamentous haemagglutinin FhaB/tRNA nuclease CdiA-like TPS domain-containing protein" evidence="4">
    <location>
        <begin position="29"/>
        <end position="3363"/>
    </location>
</feature>
<comment type="caution">
    <text evidence="6">The sequence shown here is derived from an EMBL/GenBank/DDBJ whole genome shotgun (WGS) entry which is preliminary data.</text>
</comment>
<evidence type="ECO:0000256" key="4">
    <source>
        <dbReference type="SAM" id="SignalP"/>
    </source>
</evidence>
<dbReference type="Proteomes" id="UP000445000">
    <property type="component" value="Unassembled WGS sequence"/>
</dbReference>
<evidence type="ECO:0000259" key="5">
    <source>
        <dbReference type="SMART" id="SM00912"/>
    </source>
</evidence>
<dbReference type="EMBL" id="BLJN01000008">
    <property type="protein sequence ID" value="GFE84262.1"/>
    <property type="molecule type" value="Genomic_DNA"/>
</dbReference>
<keyword evidence="2" id="KW-0964">Secreted</keyword>
<name>A0A829YN48_9GAMM</name>
<dbReference type="PROSITE" id="PS51257">
    <property type="entry name" value="PROKAR_LIPOPROTEIN"/>
    <property type="match status" value="1"/>
</dbReference>
<evidence type="ECO:0000313" key="6">
    <source>
        <dbReference type="EMBL" id="GFE84262.1"/>
    </source>
</evidence>
<feature type="domain" description="Filamentous haemagglutinin FhaB/tRNA nuclease CdiA-like TPS" evidence="5">
    <location>
        <begin position="53"/>
        <end position="164"/>
    </location>
</feature>
<evidence type="ECO:0000256" key="2">
    <source>
        <dbReference type="ARBA" id="ARBA00022525"/>
    </source>
</evidence>
<reference evidence="7" key="1">
    <citation type="submission" date="2020-01" db="EMBL/GenBank/DDBJ databases">
        <title>'Steroidobacter agaridevorans' sp. nov., agar-degrading bacteria isolated from rhizosphere soils.</title>
        <authorList>
            <person name="Ikenaga M."/>
            <person name="Kataoka M."/>
            <person name="Murouchi A."/>
            <person name="Katsuragi S."/>
            <person name="Sakai M."/>
        </authorList>
    </citation>
    <scope>NUCLEOTIDE SEQUENCE [LARGE SCALE GENOMIC DNA]</scope>
    <source>
        <strain evidence="7">YU21-B</strain>
    </source>
</reference>
<comment type="subcellular location">
    <subcellularLocation>
        <location evidence="1">Secreted</location>
    </subcellularLocation>
</comment>
<dbReference type="InterPro" id="IPR021026">
    <property type="entry name" value="Filamn_hemagglutn_DUF3739"/>
</dbReference>
<keyword evidence="7" id="KW-1185">Reference proteome</keyword>
<evidence type="ECO:0000256" key="1">
    <source>
        <dbReference type="ARBA" id="ARBA00004613"/>
    </source>
</evidence>
<dbReference type="NCBIfam" id="TIGR01901">
    <property type="entry name" value="adhes_NPXG"/>
    <property type="match status" value="1"/>
</dbReference>
<dbReference type="RefSeq" id="WP_161815857.1">
    <property type="nucleotide sequence ID" value="NZ_BLJN01000008.1"/>
</dbReference>
<evidence type="ECO:0000313" key="7">
    <source>
        <dbReference type="Proteomes" id="UP000445000"/>
    </source>
</evidence>
<dbReference type="SMART" id="SM00912">
    <property type="entry name" value="Haemagg_act"/>
    <property type="match status" value="1"/>
</dbReference>
<dbReference type="Gene3D" id="2.160.20.10">
    <property type="entry name" value="Single-stranded right-handed beta-helix, Pectin lyase-like"/>
    <property type="match status" value="1"/>
</dbReference>
<dbReference type="Pfam" id="PF05860">
    <property type="entry name" value="TPS"/>
    <property type="match status" value="1"/>
</dbReference>
<dbReference type="InterPro" id="IPR008638">
    <property type="entry name" value="FhaB/CdiA-like_TPS"/>
</dbReference>
<dbReference type="PANTHER" id="PTHR12338:SF8">
    <property type="entry name" value="HEME_HEMOPEXIN-BINDING PROTEIN"/>
    <property type="match status" value="1"/>
</dbReference>
<organism evidence="6 7">
    <name type="scientific">Steroidobacter agaridevorans</name>
    <dbReference type="NCBI Taxonomy" id="2695856"/>
    <lineage>
        <taxon>Bacteria</taxon>
        <taxon>Pseudomonadati</taxon>
        <taxon>Pseudomonadota</taxon>
        <taxon>Gammaproteobacteria</taxon>
        <taxon>Steroidobacterales</taxon>
        <taxon>Steroidobacteraceae</taxon>
        <taxon>Steroidobacter</taxon>
    </lineage>
</organism>
<dbReference type="GO" id="GO:0005576">
    <property type="term" value="C:extracellular region"/>
    <property type="evidence" value="ECO:0007669"/>
    <property type="project" value="UniProtKB-SubCell"/>
</dbReference>
<protein>
    <recommendedName>
        <fullName evidence="5">Filamentous haemagglutinin FhaB/tRNA nuclease CdiA-like TPS domain-containing protein</fullName>
    </recommendedName>
</protein>
<sequence>MKHELRAAIRSILATQHLAFLGGTLALAASVSCSVDAAELPLVCTPGTCFQGGQAGPSQWVTSGAATEVRTGNTLTVNQTTDRAVLNWASFNVSADGRVIFNQPNANSIALNRIYQDSPSQIFGTVEANGQIYLVNPNGFVFGRTARINAAGILASTLSISDETFASGLLAPEHVKAQRAALQSDGRPYVQVNQRDPVTGELRPVIDPATGEPMEIKLVVEEGAQIASIGTNGRVLLASRTVDNSGTISSPDGQVIIAAGERVYLQASSNPALRGLLVEVAAGGEAWNRLTGDISSARGNVTVAGLAVNQSGRISASTTVSANGSVKLIARDTPSFVANSDGSTSLGAGQNGGRLEIGGTSLIDVLPDLASTETAVDDQKQLFSDISMSGREIFLRSGSQIVAPGGNLTVTAAGNPASPAAYDPSARIRVESDVQIDLSGSDVTLPMSRNQVTVELRANELRDSPSQRNGALRGQTVVVDARVGTPLADVSGALAAIPKSIAERTSAGGTVSFNSEGDIAVSDGARIDVSGGVTTYTEGPIATSQLIGADGRVYDIGDADPNRTYVGVINPMFRRADDRWGFVDLIAAPGIGNMRASYVAGSDAGTVQFAAPNMVLNGTWLAETVIGPYQRRPDQAPLGGQLIIGLPDTVSREQTPDYRAPSVTFARQAPASIAVGDDAALPPQQELLLPIEYLSRGFTRSAIYSNGRILVPEDTPLNLTAGSSLSLMGHQVEIRANINSAGGSISATSGLTVGTGAQLERAGIAVGDNVTLDVQGNWTNDALTARTDPFGRPTSSILTDGGTISLSTSADYAELVLGDQVQMLANAGAWMQRDGSVQAGNGGSIKIAASGLDNALEIGQALGVQAFGVLGGSGGEFSLMAPRIEVTSQSTWIQAQRLDPLDQLDPEDPTAPLPELEYLGVGTSLFTDFGFRSVSLTATGTVDADQDGDALRIAAETNIQARTGVRQLNDASADVASTRDLTGLATVFSPHESLREAMELTFAVAAGGEPAPIRIGLLNMQAGASIDADAGSSIAFASLGGIEMDGTIRARGGSVDMRVTVPTATGSDEGYLQNIGLHLGSNAVLDVSGTVVYDPAADGLLTGTIYDGGKVNLQANRGFVIAEQGSLIDVSGASAAIDRNLVGGKGLTRDVIGSNAGSLSLIAPEAIGFNGSFRAHAGVGSTGAATGGELVMRLSRNYGFEPGRDAVQPTYPSNPHVLRVTSEDIALGGSAPPSGLAVLRQDVITESGIDALTLDADGRIEFDDISLSMNRRIVLDSPEVMASNGADVSLSAPYLAVGNGLANRAAVTPTEGTGSFDLRGEFIEAIGAVSLSGAATSTLASATDLRLREVEQGTARAGHLQAAGDLTLRATQIYPATLTSYSLSAVGEHSTLRLESSGTPASTPLSAGGKLTLNASNIEQFSLLRAPFGSIDMNATETLTLGAGSVTSVSGNGALIPFGRIENGDWVYERATSEPVLDSIPERRIGLNAASIEQDRNATLDLQGGGDLYAYEWQPGTGGSRDALAAGYFIEVEGQEDPEFIPFGRFAIVPSQRGQYAPYDLQEMKRYDLQVGDSVYLSGVPGLEPGFYALLPARYALLPGAMLIEPVANTTDIQPGTVSTLADGTPVVAGYRTFGNTGLGGTRYTGFAIRPGSQARQLAAYQDSYASTFYTDRATRLELPDPVLPADGGSLSLLATTALDMRGIVNVSGAQGGRSGRIEVAATDLEVVNTVTEGAGSVQIAASVLNGWKPGELWLGAIQRGDTIDVVADRVHIADGTNVVADEVMLMGNRSVEVAAGARVASTSATRGATIDADTLDADILQLNDGDAGAAVLSVSDRNLYSVLREDGDLEEGVIDVADGSVLATGGALFVNAPDRVRLAGDIQASGAQWQVGSSTIRFDNAEHADGLSIDSSLLARMQQAGSLSLVSGGAIDFAYALDLGGADRLDSISLRAASLNNLSGGNVNFSADSVVLAGIADSNATASTGTGTLSINADHIELGAIVPALATVVDQEGNSLLVQVEEEAGKLALSGFARTTLTARGDIRGVGESELLIGGDLDLNAARVTAASGGETIIDGSGDVRIASTGAASSSIDGILGGGLKITGHNIEHAGTLFLPSGLVTLEARSNLSVADTGVIDVSGQLVRAADRVVGSNGGTVRLISGNDMTTATASRLDADGAGGADAGRVSIHSTGIATLAGAVTANSSGAAVGGAFDLYAGTLTDSAGLVSRLQYGGFTETQSLHVRNGDLQLAAGETITARNIEWTSDLGDVRIDGTMRAPSQSQRSSIRLYGTDVNIGATAVLIADANEGVRFGGDIELGSSTGFISVASGSQLSARGDELDGSLRLRAAATTATDAQGNIINDVAVTELAGTIRDVDGVVIESVRTFDVPATVNAGQYATVRNDLTTYMATAGSTIRNRLAVDGLRVEAGAELRHTGDLELQTLDLSSWRFDGSPIAFTARATGSITVAGNISDGFIGTRLQDDNSATLRFAAGADLKSANPNAVVRGAAGDFALTASLARVPSVVRTGTGDIRISAAGNVKFGDKTSVYAAGVNGTTPVGVLYSFADRGGSVSISAGQSVIGSKISQSVGDWQRRQGASDTFNQDTRWAPNWSAFAWNVGTFGGGDISILAGANVDDFSAAAADSGTELVRDTVTQFGGGSLSMRAGGDINSNMLYVARGDMTLRADGGLLSTRTGVNDSALGTVLMLGDAQATITARDDINLESIFNPTAARQPGATTSFFTYTGRSAVDARSSGGDVVLNVSNNRLAAFLDSPGKNNTTESGKALAVLPASLSLMSLAQDVRLEGDSFALFPSNDGQLDVFAARDFTAGSAATVTMTDIADAELPSAVLASRNSIAPLMDAMFLSTASAKTARHGDDAQPVMITAGRDIVGQNLSLPKAVRMTAGRDIVDTTLRAQNLRAGDISSVHAGRDLRYSPTLTTGEMTIGGPGRFDVYTGRNLDLGYSNGLTTTGRLLNGAIESEGGADLNVMVGMARDMDSSAFVDKVIANSAELRDALVKFMQARTGEAQSYADAVKAFKALDPLDQRPLLLDLFYGELVASGREANSDPAKGFTRGYAAIDALFPGSREEDPADNIFKGDLTLAFSRIYTLDGGDISLTVPGGLLNVGLANPPASFVENPRDPSLLGIVAQRTGNVSVFTRDDVLVNQSRVFTMLGGDIAIWSTLGDIDAGRGSKSSLSVPPPRVIVNSDGRVTLDLSGAVAGSGIRTIATDKAVKAGDVDLIAPRGIVNAGDAGIGSAGNLNIAAEQVVGLDNIQVGGVSTGVPAETSGLGASLAAVSAVSSSASSASNSSAEENDESDEAQASLAQTALSWLEVFVIGLGEENCKTDDMECLKRQPLN</sequence>
<proteinExistence type="predicted"/>
<evidence type="ECO:0000256" key="3">
    <source>
        <dbReference type="ARBA" id="ARBA00022729"/>
    </source>
</evidence>
<dbReference type="PANTHER" id="PTHR12338">
    <property type="entry name" value="AUTOTRANSPORTER"/>
    <property type="match status" value="1"/>
</dbReference>
<dbReference type="Pfam" id="PF12545">
    <property type="entry name" value="DUF3739"/>
    <property type="match status" value="1"/>
</dbReference>
<gene>
    <name evidence="6" type="ORF">GCM10011487_62620</name>
</gene>
<dbReference type="InterPro" id="IPR050909">
    <property type="entry name" value="Bact_Autotransporter_VF"/>
</dbReference>